<feature type="region of interest" description="Disordered" evidence="1">
    <location>
        <begin position="80"/>
        <end position="302"/>
    </location>
</feature>
<protein>
    <recommendedName>
        <fullName evidence="4">Pre-mRNA-splicing factor 38B</fullName>
    </recommendedName>
</protein>
<gene>
    <name evidence="2" type="ORF">B0J11DRAFT_291809</name>
</gene>
<dbReference type="OrthoDB" id="2431475at2759"/>
<feature type="compositionally biased region" description="Basic residues" evidence="1">
    <location>
        <begin position="206"/>
        <end position="215"/>
    </location>
</feature>
<proteinExistence type="predicted"/>
<dbReference type="EMBL" id="JAGMWT010000006">
    <property type="protein sequence ID" value="KAH7127016.1"/>
    <property type="molecule type" value="Genomic_DNA"/>
</dbReference>
<feature type="compositionally biased region" description="Basic and acidic residues" evidence="1">
    <location>
        <begin position="80"/>
        <end position="109"/>
    </location>
</feature>
<dbReference type="PANTHER" id="PTHR40132">
    <property type="entry name" value="PRE-MRNA-SPLICING FACTOR 38B"/>
    <property type="match status" value="1"/>
</dbReference>
<organism evidence="2 3">
    <name type="scientific">Dendryphion nanum</name>
    <dbReference type="NCBI Taxonomy" id="256645"/>
    <lineage>
        <taxon>Eukaryota</taxon>
        <taxon>Fungi</taxon>
        <taxon>Dikarya</taxon>
        <taxon>Ascomycota</taxon>
        <taxon>Pezizomycotina</taxon>
        <taxon>Dothideomycetes</taxon>
        <taxon>Pleosporomycetidae</taxon>
        <taxon>Pleosporales</taxon>
        <taxon>Torulaceae</taxon>
        <taxon>Dendryphion</taxon>
    </lineage>
</organism>
<accession>A0A9P9DYY7</accession>
<feature type="compositionally biased region" description="Basic residues" evidence="1">
    <location>
        <begin position="226"/>
        <end position="245"/>
    </location>
</feature>
<comment type="caution">
    <text evidence="2">The sequence shown here is derived from an EMBL/GenBank/DDBJ whole genome shotgun (WGS) entry which is preliminary data.</text>
</comment>
<dbReference type="AlphaFoldDB" id="A0A9P9DYY7"/>
<feature type="region of interest" description="Disordered" evidence="1">
    <location>
        <begin position="365"/>
        <end position="411"/>
    </location>
</feature>
<dbReference type="PANTHER" id="PTHR40132:SF1">
    <property type="entry name" value="PRE-MRNA-SPLICING FACTOR 38B"/>
    <property type="match status" value="1"/>
</dbReference>
<feature type="compositionally biased region" description="Basic and acidic residues" evidence="1">
    <location>
        <begin position="116"/>
        <end position="127"/>
    </location>
</feature>
<feature type="compositionally biased region" description="Basic and acidic residues" evidence="1">
    <location>
        <begin position="139"/>
        <end position="179"/>
    </location>
</feature>
<reference evidence="2" key="1">
    <citation type="journal article" date="2021" name="Nat. Commun.">
        <title>Genetic determinants of endophytism in the Arabidopsis root mycobiome.</title>
        <authorList>
            <person name="Mesny F."/>
            <person name="Miyauchi S."/>
            <person name="Thiergart T."/>
            <person name="Pickel B."/>
            <person name="Atanasova L."/>
            <person name="Karlsson M."/>
            <person name="Huettel B."/>
            <person name="Barry K.W."/>
            <person name="Haridas S."/>
            <person name="Chen C."/>
            <person name="Bauer D."/>
            <person name="Andreopoulos W."/>
            <person name="Pangilinan J."/>
            <person name="LaButti K."/>
            <person name="Riley R."/>
            <person name="Lipzen A."/>
            <person name="Clum A."/>
            <person name="Drula E."/>
            <person name="Henrissat B."/>
            <person name="Kohler A."/>
            <person name="Grigoriev I.V."/>
            <person name="Martin F.M."/>
            <person name="Hacquard S."/>
        </authorList>
    </citation>
    <scope>NUCLEOTIDE SEQUENCE</scope>
    <source>
        <strain evidence="2">MPI-CAGE-CH-0243</strain>
    </source>
</reference>
<feature type="compositionally biased region" description="Basic and acidic residues" evidence="1">
    <location>
        <begin position="194"/>
        <end position="205"/>
    </location>
</feature>
<evidence type="ECO:0008006" key="4">
    <source>
        <dbReference type="Google" id="ProtNLM"/>
    </source>
</evidence>
<feature type="compositionally biased region" description="Basic and acidic residues" evidence="1">
    <location>
        <begin position="384"/>
        <end position="393"/>
    </location>
</feature>
<sequence>MMAGHSLEDDDHIANLLKEDAKRTTQKYEMVGLGAYLPKSSRSGALKPNTRFLRHIIRETDNHNAALLAKEAEESRARLKNLERDSDRYEKRKEPGRLTPPDLRDFERNYKRKRSDRVDDTERERSRNTHKGYVSSKDTVLERREYRSSDRHRTRDSRDGKDGERDSRGSRHSGSSRDKDRRHRHSINNTHISYRKDKKEGTSRHDGRRRSRSRSFSRSPTPPERVRKHYKSSRHHRDSRSRRSPHSSSPRPKDTGKRRRPSLSSRLEPSKAGSDSDPLEAIVGPVPLPSQPTVQLRGRGANKVSSMTMDARFSSTYDPHTDVHLGSDVDNDWGDALEALRDRERWKQQGGDRLRAAGFTDDQVKKWERGDEKNEDDVTWSKNGEGREWDRGKVFSNNGDITLKPDWGRLK</sequence>
<evidence type="ECO:0000313" key="2">
    <source>
        <dbReference type="EMBL" id="KAH7127016.1"/>
    </source>
</evidence>
<name>A0A9P9DYY7_9PLEO</name>
<keyword evidence="3" id="KW-1185">Reference proteome</keyword>
<evidence type="ECO:0000313" key="3">
    <source>
        <dbReference type="Proteomes" id="UP000700596"/>
    </source>
</evidence>
<evidence type="ECO:0000256" key="1">
    <source>
        <dbReference type="SAM" id="MobiDB-lite"/>
    </source>
</evidence>
<dbReference type="Proteomes" id="UP000700596">
    <property type="component" value="Unassembled WGS sequence"/>
</dbReference>